<evidence type="ECO:0000313" key="2">
    <source>
        <dbReference type="Proteomes" id="UP000244016"/>
    </source>
</evidence>
<protein>
    <submittedName>
        <fullName evidence="1">Uncharacterized protein</fullName>
    </submittedName>
</protein>
<comment type="caution">
    <text evidence="1">The sequence shown here is derived from an EMBL/GenBank/DDBJ whole genome shotgun (WGS) entry which is preliminary data.</text>
</comment>
<dbReference type="AlphaFoldDB" id="A0A2T5G8H9"/>
<sequence>MATGESHLPPPFLRIPKRSYLDPWDPPLLYGRTGSEGVKSP</sequence>
<name>A0A2T5G8H9_9BACL</name>
<proteinExistence type="predicted"/>
<dbReference type="EMBL" id="PEBW01000002">
    <property type="protein sequence ID" value="PTQ52496.1"/>
    <property type="molecule type" value="Genomic_DNA"/>
</dbReference>
<organism evidence="1 2">
    <name type="scientific">Brockia lithotrophica</name>
    <dbReference type="NCBI Taxonomy" id="933949"/>
    <lineage>
        <taxon>Bacteria</taxon>
        <taxon>Bacillati</taxon>
        <taxon>Bacillota</taxon>
        <taxon>Bacilli</taxon>
        <taxon>Bacillales</taxon>
        <taxon>Bacillales Family X. Incertae Sedis</taxon>
        <taxon>Brockia</taxon>
    </lineage>
</organism>
<gene>
    <name evidence="1" type="ORF">BLITH_0675</name>
</gene>
<dbReference type="Proteomes" id="UP000244016">
    <property type="component" value="Unassembled WGS sequence"/>
</dbReference>
<accession>A0A2T5G8H9</accession>
<reference evidence="1 2" key="1">
    <citation type="submission" date="2017-08" db="EMBL/GenBank/DDBJ databases">
        <title>Burning lignite coal seam in the remote Altai Mountains harbors a hydrogen-driven thermophilic microbial community.</title>
        <authorList>
            <person name="Kadnikov V.V."/>
            <person name="Mardanov A.V."/>
            <person name="Ivasenko D."/>
            <person name="Beletsky A.V."/>
            <person name="Karnachuk O.V."/>
            <person name="Ravin N.V."/>
        </authorList>
    </citation>
    <scope>NUCLEOTIDE SEQUENCE [LARGE SCALE GENOMIC DNA]</scope>
    <source>
        <strain evidence="1">AL31</strain>
    </source>
</reference>
<evidence type="ECO:0000313" key="1">
    <source>
        <dbReference type="EMBL" id="PTQ52496.1"/>
    </source>
</evidence>